<dbReference type="GO" id="GO:0005758">
    <property type="term" value="C:mitochondrial intermembrane space"/>
    <property type="evidence" value="ECO:0007669"/>
    <property type="project" value="TreeGrafter"/>
</dbReference>
<keyword evidence="5" id="KW-0813">Transport</keyword>
<gene>
    <name evidence="22" type="ORF">L211DRAFT_840329</name>
</gene>
<evidence type="ECO:0000256" key="2">
    <source>
        <dbReference type="ARBA" id="ARBA00001973"/>
    </source>
</evidence>
<sequence length="332" mass="35117">MRPGMLLPLGPVPATAAAAGARRTLFGSSAAAASAKKKKKKKQWGPGPKSFKSAAARWALAIGGMYYYLTSSVFAEENKYSKHVPSPAVLGSGVGNDGEDDGDGDGDGNTTHARLGDIRLTKDSNPLTGSEVGQTTTKSKEDLSSASRTSGHVSVTGATTTAPSELEEEADKQGAFNPETGEINWDCPCLGGMAHGPCGEEFRNAFSCFVYSTADPKGVDCIDKFKGMQDCFRKYPEHYGAELELEEEGEEDEIAAATATAEAEDSTTTKTPSTPPSDPQPAAPLTTTTSQSEEEVHSATTEAKETSNQSIPDSRREKEKEERELPQPTVAK</sequence>
<keyword evidence="23" id="KW-1185">Reference proteome</keyword>
<evidence type="ECO:0000256" key="13">
    <source>
        <dbReference type="ARBA" id="ARBA00023010"/>
    </source>
</evidence>
<feature type="region of interest" description="Disordered" evidence="20">
    <location>
        <begin position="242"/>
        <end position="332"/>
    </location>
</feature>
<evidence type="ECO:0000259" key="21">
    <source>
        <dbReference type="Pfam" id="PF06747"/>
    </source>
</evidence>
<evidence type="ECO:0000256" key="3">
    <source>
        <dbReference type="ARBA" id="ARBA00004164"/>
    </source>
</evidence>
<proteinExistence type="predicted"/>
<dbReference type="GO" id="GO:0005743">
    <property type="term" value="C:mitochondrial inner membrane"/>
    <property type="evidence" value="ECO:0007669"/>
    <property type="project" value="UniProtKB-SubCell"/>
</dbReference>
<feature type="compositionally biased region" description="Low complexity" evidence="20">
    <location>
        <begin position="255"/>
        <end position="272"/>
    </location>
</feature>
<dbReference type="FunFam" id="1.10.287.2900:FF:000002">
    <property type="entry name" value="Mitochondrial intermembrane space import and assembly protein"/>
    <property type="match status" value="1"/>
</dbReference>
<keyword evidence="11" id="KW-1133">Transmembrane helix</keyword>
<comment type="function">
    <text evidence="18">Required for the import and folding of small cysteine-containing proteins (small Tim) in the mitochondrial intermembrane space (IMS). Forms a redox cycle with ERV1 that involves a disulfide relay system. Precursor proteins to be imported into the IMS are translocated in their reduced form into the mitochondria. The oxidized form of MIA40 forms a transient intermolecular disulfide bridge with the reduced precursor protein, resulting in oxidation of the precursor protein that now contains an intramolecular disulfide bond and is able to undergo folding in the IMS.</text>
</comment>
<keyword evidence="7" id="KW-0999">Mitochondrion inner membrane</keyword>
<comment type="cofactor">
    <cofactor evidence="2">
        <name>Cu(2+)</name>
        <dbReference type="ChEBI" id="CHEBI:29036"/>
    </cofactor>
</comment>
<keyword evidence="14" id="KW-0496">Mitochondrion</keyword>
<feature type="compositionally biased region" description="Basic and acidic residues" evidence="20">
    <location>
        <begin position="294"/>
        <end position="305"/>
    </location>
</feature>
<feature type="compositionally biased region" description="Pro residues" evidence="20">
    <location>
        <begin position="273"/>
        <end position="282"/>
    </location>
</feature>
<dbReference type="EMBL" id="ML121557">
    <property type="protein sequence ID" value="RPB21715.1"/>
    <property type="molecule type" value="Genomic_DNA"/>
</dbReference>
<evidence type="ECO:0000256" key="4">
    <source>
        <dbReference type="ARBA" id="ARBA00013714"/>
    </source>
</evidence>
<evidence type="ECO:0000256" key="6">
    <source>
        <dbReference type="ARBA" id="ARBA00022692"/>
    </source>
</evidence>
<dbReference type="AlphaFoldDB" id="A0A3N4LUL9"/>
<keyword evidence="15" id="KW-0472">Membrane</keyword>
<evidence type="ECO:0000256" key="15">
    <source>
        <dbReference type="ARBA" id="ARBA00023136"/>
    </source>
</evidence>
<feature type="compositionally biased region" description="Acidic residues" evidence="20">
    <location>
        <begin position="97"/>
        <end position="106"/>
    </location>
</feature>
<evidence type="ECO:0000256" key="10">
    <source>
        <dbReference type="ARBA" id="ARBA00022968"/>
    </source>
</evidence>
<keyword evidence="10" id="KW-0735">Signal-anchor</keyword>
<feature type="compositionally biased region" description="Basic and acidic residues" evidence="20">
    <location>
        <begin position="313"/>
        <end position="325"/>
    </location>
</feature>
<evidence type="ECO:0000256" key="11">
    <source>
        <dbReference type="ARBA" id="ARBA00022989"/>
    </source>
</evidence>
<dbReference type="STRING" id="1051890.A0A3N4LUL9"/>
<evidence type="ECO:0000256" key="20">
    <source>
        <dbReference type="SAM" id="MobiDB-lite"/>
    </source>
</evidence>
<comment type="subcellular location">
    <subcellularLocation>
        <location evidence="3">Mitochondrion inner membrane</location>
        <topology evidence="3">Single-pass type II membrane protein</topology>
        <orientation evidence="3">Intermembrane side</orientation>
    </subcellularLocation>
</comment>
<reference evidence="22 23" key="1">
    <citation type="journal article" date="2018" name="Nat. Ecol. Evol.">
        <title>Pezizomycetes genomes reveal the molecular basis of ectomycorrhizal truffle lifestyle.</title>
        <authorList>
            <person name="Murat C."/>
            <person name="Payen T."/>
            <person name="Noel B."/>
            <person name="Kuo A."/>
            <person name="Morin E."/>
            <person name="Chen J."/>
            <person name="Kohler A."/>
            <person name="Krizsan K."/>
            <person name="Balestrini R."/>
            <person name="Da Silva C."/>
            <person name="Montanini B."/>
            <person name="Hainaut M."/>
            <person name="Levati E."/>
            <person name="Barry K.W."/>
            <person name="Belfiori B."/>
            <person name="Cichocki N."/>
            <person name="Clum A."/>
            <person name="Dockter R.B."/>
            <person name="Fauchery L."/>
            <person name="Guy J."/>
            <person name="Iotti M."/>
            <person name="Le Tacon F."/>
            <person name="Lindquist E.A."/>
            <person name="Lipzen A."/>
            <person name="Malagnac F."/>
            <person name="Mello A."/>
            <person name="Molinier V."/>
            <person name="Miyauchi S."/>
            <person name="Poulain J."/>
            <person name="Riccioni C."/>
            <person name="Rubini A."/>
            <person name="Sitrit Y."/>
            <person name="Splivallo R."/>
            <person name="Traeger S."/>
            <person name="Wang M."/>
            <person name="Zifcakova L."/>
            <person name="Wipf D."/>
            <person name="Zambonelli A."/>
            <person name="Paolocci F."/>
            <person name="Nowrousian M."/>
            <person name="Ottonello S."/>
            <person name="Baldrian P."/>
            <person name="Spatafora J.W."/>
            <person name="Henrissat B."/>
            <person name="Nagy L.G."/>
            <person name="Aury J.M."/>
            <person name="Wincker P."/>
            <person name="Grigoriev I.V."/>
            <person name="Bonfante P."/>
            <person name="Martin F.M."/>
        </authorList>
    </citation>
    <scope>NUCLEOTIDE SEQUENCE [LARGE SCALE GENOMIC DNA]</scope>
    <source>
        <strain evidence="22 23">ATCC MYA-4762</strain>
    </source>
</reference>
<feature type="region of interest" description="Disordered" evidence="20">
    <location>
        <begin position="85"/>
        <end position="179"/>
    </location>
</feature>
<feature type="region of interest" description="Disordered" evidence="20">
    <location>
        <begin position="31"/>
        <end position="50"/>
    </location>
</feature>
<evidence type="ECO:0000256" key="5">
    <source>
        <dbReference type="ARBA" id="ARBA00022448"/>
    </source>
</evidence>
<evidence type="ECO:0000256" key="1">
    <source>
        <dbReference type="ARBA" id="ARBA00001947"/>
    </source>
</evidence>
<feature type="compositionally biased region" description="Polar residues" evidence="20">
    <location>
        <begin position="123"/>
        <end position="137"/>
    </location>
</feature>
<protein>
    <recommendedName>
        <fullName evidence="4">Mitochondrial intermembrane space import and assembly protein 40</fullName>
    </recommendedName>
    <alternativeName>
        <fullName evidence="19">Mitochondrial import inner membrane translocase TIM40</fullName>
    </alternativeName>
</protein>
<evidence type="ECO:0000256" key="18">
    <source>
        <dbReference type="ARBA" id="ARBA00024980"/>
    </source>
</evidence>
<dbReference type="InterPro" id="IPR039289">
    <property type="entry name" value="CHCHD4"/>
</dbReference>
<evidence type="ECO:0000256" key="14">
    <source>
        <dbReference type="ARBA" id="ARBA00023128"/>
    </source>
</evidence>
<dbReference type="Gene3D" id="1.10.287.2900">
    <property type="match status" value="1"/>
</dbReference>
<dbReference type="InParanoid" id="A0A3N4LUL9"/>
<accession>A0A3N4LUL9</accession>
<dbReference type="PROSITE" id="PS51808">
    <property type="entry name" value="CHCH"/>
    <property type="match status" value="1"/>
</dbReference>
<evidence type="ECO:0000256" key="12">
    <source>
        <dbReference type="ARBA" id="ARBA00023002"/>
    </source>
</evidence>
<feature type="compositionally biased region" description="Acidic residues" evidence="20">
    <location>
        <begin position="243"/>
        <end position="254"/>
    </location>
</feature>
<comment type="cofactor">
    <cofactor evidence="1">
        <name>Zn(2+)</name>
        <dbReference type="ChEBI" id="CHEBI:29105"/>
    </cofactor>
</comment>
<feature type="domain" description="CHCH" evidence="21">
    <location>
        <begin position="198"/>
        <end position="234"/>
    </location>
</feature>
<evidence type="ECO:0000256" key="19">
    <source>
        <dbReference type="ARBA" id="ARBA00033150"/>
    </source>
</evidence>
<evidence type="ECO:0000256" key="8">
    <source>
        <dbReference type="ARBA" id="ARBA00022927"/>
    </source>
</evidence>
<dbReference type="PANTHER" id="PTHR21622:SF0">
    <property type="entry name" value="COILED-COIL-HELIX-COILED-COIL-HELIX DOMAIN CONTAINING 4"/>
    <property type="match status" value="1"/>
</dbReference>
<feature type="compositionally biased region" description="Polar residues" evidence="20">
    <location>
        <begin position="144"/>
        <end position="163"/>
    </location>
</feature>
<dbReference type="GO" id="GO:0015035">
    <property type="term" value="F:protein-disulfide reductase activity"/>
    <property type="evidence" value="ECO:0007669"/>
    <property type="project" value="InterPro"/>
</dbReference>
<evidence type="ECO:0000313" key="23">
    <source>
        <dbReference type="Proteomes" id="UP000267821"/>
    </source>
</evidence>
<keyword evidence="12" id="KW-0560">Oxidoreductase</keyword>
<keyword evidence="17" id="KW-0676">Redox-active center</keyword>
<dbReference type="GO" id="GO:0045041">
    <property type="term" value="P:protein import into mitochondrial intermembrane space"/>
    <property type="evidence" value="ECO:0007669"/>
    <property type="project" value="InterPro"/>
</dbReference>
<dbReference type="InterPro" id="IPR010625">
    <property type="entry name" value="CHCH"/>
</dbReference>
<evidence type="ECO:0000256" key="16">
    <source>
        <dbReference type="ARBA" id="ARBA00023157"/>
    </source>
</evidence>
<organism evidence="22 23">
    <name type="scientific">Terfezia boudieri ATCC MYA-4762</name>
    <dbReference type="NCBI Taxonomy" id="1051890"/>
    <lineage>
        <taxon>Eukaryota</taxon>
        <taxon>Fungi</taxon>
        <taxon>Dikarya</taxon>
        <taxon>Ascomycota</taxon>
        <taxon>Pezizomycotina</taxon>
        <taxon>Pezizomycetes</taxon>
        <taxon>Pezizales</taxon>
        <taxon>Pezizaceae</taxon>
        <taxon>Terfezia</taxon>
    </lineage>
</organism>
<dbReference type="PANTHER" id="PTHR21622">
    <property type="entry name" value="COILED-COIL-HELIX-COILED-COIL-HELIX DOMAIN CONTAINING 4"/>
    <property type="match status" value="1"/>
</dbReference>
<keyword evidence="8" id="KW-0653">Protein transport</keyword>
<keyword evidence="16" id="KW-1015">Disulfide bond</keyword>
<dbReference type="Pfam" id="PF06747">
    <property type="entry name" value="CHCH"/>
    <property type="match status" value="1"/>
</dbReference>
<evidence type="ECO:0000256" key="17">
    <source>
        <dbReference type="ARBA" id="ARBA00023284"/>
    </source>
</evidence>
<evidence type="ECO:0000313" key="22">
    <source>
        <dbReference type="EMBL" id="RPB21715.1"/>
    </source>
</evidence>
<evidence type="ECO:0000256" key="9">
    <source>
        <dbReference type="ARBA" id="ARBA00022946"/>
    </source>
</evidence>
<name>A0A3N4LUL9_9PEZI</name>
<evidence type="ECO:0000256" key="7">
    <source>
        <dbReference type="ARBA" id="ARBA00022792"/>
    </source>
</evidence>
<keyword evidence="6" id="KW-0812">Transmembrane</keyword>
<keyword evidence="9" id="KW-0809">Transit peptide</keyword>
<dbReference type="OrthoDB" id="7481291at2759"/>
<keyword evidence="13" id="KW-0811">Translocation</keyword>
<dbReference type="Proteomes" id="UP000267821">
    <property type="component" value="Unassembled WGS sequence"/>
</dbReference>